<proteinExistence type="predicted"/>
<dbReference type="GeneID" id="33062237"/>
<accession>A0A8G1E5B8</accession>
<evidence type="ECO:0000313" key="3">
    <source>
        <dbReference type="EMBL" id="KAF0414776.1"/>
    </source>
</evidence>
<gene>
    <name evidence="3" type="ORF">GBO79_00175</name>
    <name evidence="4" type="ORF">ITQ90_02250</name>
    <name evidence="5" type="ORF">ITQ97_02845</name>
    <name evidence="6" type="ORF">PWB86_01460</name>
    <name evidence="2" type="ORF">S100892_01525</name>
</gene>
<keyword evidence="1" id="KW-0472">Membrane</keyword>
<name>A0A0R2HI67_PEDPE</name>
<reference evidence="3" key="2">
    <citation type="submission" date="2019-10" db="EMBL/GenBank/DDBJ databases">
        <authorList>
            <person name="Irmler S."/>
            <person name="Berthoud H."/>
            <person name="Roetschi A."/>
            <person name="Arias E."/>
            <person name="Shani N."/>
            <person name="Wuethrich D."/>
            <person name="Bruggmann R."/>
        </authorList>
    </citation>
    <scope>NUCLEOTIDE SEQUENCE</scope>
    <source>
        <strain evidence="3">FAM13073</strain>
    </source>
</reference>
<reference evidence="2 7" key="1">
    <citation type="submission" date="2017-05" db="EMBL/GenBank/DDBJ databases">
        <title>Genome sequence of Pediococcus pentosaceus strain SRCM100892.</title>
        <authorList>
            <person name="Cho S.H."/>
        </authorList>
    </citation>
    <scope>NUCLEOTIDE SEQUENCE [LARGE SCALE GENOMIC DNA]</scope>
    <source>
        <strain evidence="2 7">SRCM100892</strain>
    </source>
</reference>
<evidence type="ECO:0000313" key="6">
    <source>
        <dbReference type="EMBL" id="WEA57582.1"/>
    </source>
</evidence>
<dbReference type="Proteomes" id="UP000743107">
    <property type="component" value="Unassembled WGS sequence"/>
</dbReference>
<evidence type="ECO:0000313" key="2">
    <source>
        <dbReference type="EMBL" id="ARW20094.1"/>
    </source>
</evidence>
<keyword evidence="1" id="KW-1133">Transmembrane helix</keyword>
<dbReference type="EMBL" id="JADOFV010000001">
    <property type="protein sequence ID" value="MBF7126775.1"/>
    <property type="molecule type" value="Genomic_DNA"/>
</dbReference>
<dbReference type="OMA" id="TNKREND"/>
<dbReference type="Proteomes" id="UP001194632">
    <property type="component" value="Unassembled WGS sequence"/>
</dbReference>
<evidence type="ECO:0000313" key="7">
    <source>
        <dbReference type="Proteomes" id="UP000196118"/>
    </source>
</evidence>
<reference evidence="3" key="3">
    <citation type="submission" date="2019-12" db="EMBL/GenBank/DDBJ databases">
        <title>SpeciesPrimer: A bioinformatics pipeline dedicated to the design of qPCR primers for the quantification of bacterial species.</title>
        <authorList>
            <person name="Dreier M."/>
            <person name="Berthoud H."/>
            <person name="Shani N."/>
            <person name="Wechsler D."/>
            <person name="Junier P."/>
        </authorList>
    </citation>
    <scope>NUCLEOTIDE SEQUENCE</scope>
    <source>
        <strain evidence="3">FAM13073</strain>
    </source>
</reference>
<dbReference type="AlphaFoldDB" id="A0A0R2HI67"/>
<feature type="transmembrane region" description="Helical" evidence="1">
    <location>
        <begin position="7"/>
        <end position="25"/>
    </location>
</feature>
<reference evidence="6 10" key="6">
    <citation type="submission" date="2023-02" db="EMBL/GenBank/DDBJ databases">
        <title>Comparative genomics and fermentation flavor characterization of five lactic acid bacteria reveal flavor biosynthesis metabolic pathways in fermented muskmelon puree.</title>
        <authorList>
            <person name="Yuan L."/>
            <person name="Li M."/>
            <person name="Xu X."/>
            <person name="Lao F."/>
            <person name="Wu J."/>
        </authorList>
    </citation>
    <scope>NUCLEOTIDE SEQUENCE [LARGE SCALE GENOMIC DNA]</scope>
    <source>
        <strain evidence="6 10">Ca-4</strain>
    </source>
</reference>
<dbReference type="Proteomes" id="UP000196118">
    <property type="component" value="Chromosome"/>
</dbReference>
<reference evidence="5" key="5">
    <citation type="submission" date="2020-11" db="EMBL/GenBank/DDBJ databases">
        <title>Antibiotic susceptibility profiles of Pediococcus pentosaceus from various origins and their implications for the safety assessment of strains with food-technology applications.</title>
        <authorList>
            <person name="Shani N."/>
            <person name="Oberhaensli S."/>
            <person name="Arias E."/>
        </authorList>
    </citation>
    <scope>NUCLEOTIDE SEQUENCE</scope>
    <source>
        <strain evidence="5">FAM 19164</strain>
        <strain evidence="4">FAM 24207</strain>
    </source>
</reference>
<evidence type="ECO:0000313" key="4">
    <source>
        <dbReference type="EMBL" id="MBF7114329.1"/>
    </source>
</evidence>
<keyword evidence="1" id="KW-0812">Transmembrane</keyword>
<evidence type="ECO:0000256" key="1">
    <source>
        <dbReference type="SAM" id="Phobius"/>
    </source>
</evidence>
<dbReference type="EMBL" id="CP021474">
    <property type="protein sequence ID" value="ARW20094.1"/>
    <property type="molecule type" value="Genomic_DNA"/>
</dbReference>
<protein>
    <submittedName>
        <fullName evidence="5">AbrB protein</fullName>
    </submittedName>
</protein>
<evidence type="ECO:0000313" key="5">
    <source>
        <dbReference type="EMBL" id="MBF7126775.1"/>
    </source>
</evidence>
<reference evidence="8" key="4">
    <citation type="submission" date="2020-03" db="EMBL/GenBank/DDBJ databases">
        <title>SpeciesPrimer: A bioinformatics pipeline dedicated to the design of qPCR primers for the quantification of bacterial species.</title>
        <authorList>
            <person name="Dreier M."/>
            <person name="Berthoud H."/>
            <person name="Shani N."/>
            <person name="Wechsler D."/>
            <person name="Junier P."/>
        </authorList>
    </citation>
    <scope>NUCLEOTIDE SEQUENCE [LARGE SCALE GENOMIC DNA]</scope>
    <source>
        <strain evidence="8">FAM13073</strain>
    </source>
</reference>
<dbReference type="Proteomes" id="UP000472573">
    <property type="component" value="Unassembled WGS sequence"/>
</dbReference>
<feature type="transmembrane region" description="Helical" evidence="1">
    <location>
        <begin position="31"/>
        <end position="50"/>
    </location>
</feature>
<accession>A0A0R2HI67</accession>
<dbReference type="EMBL" id="WENB01000001">
    <property type="protein sequence ID" value="KAF0414776.1"/>
    <property type="molecule type" value="Genomic_DNA"/>
</dbReference>
<keyword evidence="8" id="KW-1185">Reference proteome</keyword>
<evidence type="ECO:0000313" key="9">
    <source>
        <dbReference type="Proteomes" id="UP000743107"/>
    </source>
</evidence>
<evidence type="ECO:0000313" key="8">
    <source>
        <dbReference type="Proteomes" id="UP000472573"/>
    </source>
</evidence>
<dbReference type="EMBL" id="CP118739">
    <property type="protein sequence ID" value="WEA57582.1"/>
    <property type="molecule type" value="Genomic_DNA"/>
</dbReference>
<dbReference type="Proteomes" id="UP001214131">
    <property type="component" value="Chromosome"/>
</dbReference>
<sequence length="71" mass="8089">MKTLKIGIPLIVAVILVLVTEFTHMSGAPLVIMWVIGFLFSMIVTAVIEIRTRMQEFAKQQKEEEKQQGEK</sequence>
<evidence type="ECO:0000313" key="10">
    <source>
        <dbReference type="Proteomes" id="UP001214131"/>
    </source>
</evidence>
<dbReference type="RefSeq" id="WP_002833753.1">
    <property type="nucleotide sequence ID" value="NZ_BEWQ01000007.1"/>
</dbReference>
<organism evidence="5 9">
    <name type="scientific">Pediococcus pentosaceus</name>
    <dbReference type="NCBI Taxonomy" id="1255"/>
    <lineage>
        <taxon>Bacteria</taxon>
        <taxon>Bacillati</taxon>
        <taxon>Bacillota</taxon>
        <taxon>Bacilli</taxon>
        <taxon>Lactobacillales</taxon>
        <taxon>Lactobacillaceae</taxon>
        <taxon>Pediococcus</taxon>
    </lineage>
</organism>
<dbReference type="EMBL" id="JADOFP010000002">
    <property type="protein sequence ID" value="MBF7114329.1"/>
    <property type="molecule type" value="Genomic_DNA"/>
</dbReference>